<feature type="signal peptide" evidence="1">
    <location>
        <begin position="1"/>
        <end position="23"/>
    </location>
</feature>
<evidence type="ECO:0000256" key="1">
    <source>
        <dbReference type="SAM" id="SignalP"/>
    </source>
</evidence>
<dbReference type="EMBL" id="CYTW01000002">
    <property type="protein sequence ID" value="CUK02362.1"/>
    <property type="molecule type" value="Genomic_DNA"/>
</dbReference>
<proteinExistence type="predicted"/>
<dbReference type="Proteomes" id="UP000051870">
    <property type="component" value="Unassembled WGS sequence"/>
</dbReference>
<organism evidence="2 3">
    <name type="scientific">Shimia thalassica</name>
    <dbReference type="NCBI Taxonomy" id="1715693"/>
    <lineage>
        <taxon>Bacteria</taxon>
        <taxon>Pseudomonadati</taxon>
        <taxon>Pseudomonadota</taxon>
        <taxon>Alphaproteobacteria</taxon>
        <taxon>Rhodobacterales</taxon>
        <taxon>Roseobacteraceae</taxon>
    </lineage>
</organism>
<sequence>MKKFLALSVFPFLFAGHSAFAQAYECPVTQSDYGAGKNTYYFIVEPKGQLVGVLDARVYHHNNKLPVMVRPSVNDADTIELRWQLDDFPVRDTQTGSVDHYLDTTFKARIKKKTGKFFVRVNFGSYGGPFEQGKCVIKKK</sequence>
<keyword evidence="1" id="KW-0732">Signal</keyword>
<dbReference type="RefSeq" id="WP_058311727.1">
    <property type="nucleotide sequence ID" value="NZ_CYTW01000002.1"/>
</dbReference>
<reference evidence="3" key="1">
    <citation type="submission" date="2015-09" db="EMBL/GenBank/DDBJ databases">
        <authorList>
            <person name="Rodrigo-Torres Lidia"/>
            <person name="Arahal R.David."/>
        </authorList>
    </citation>
    <scope>NUCLEOTIDE SEQUENCE [LARGE SCALE GENOMIC DNA]</scope>
    <source>
        <strain evidence="3">CECT 7735</strain>
    </source>
</reference>
<evidence type="ECO:0008006" key="4">
    <source>
        <dbReference type="Google" id="ProtNLM"/>
    </source>
</evidence>
<evidence type="ECO:0000313" key="2">
    <source>
        <dbReference type="EMBL" id="CUK02362.1"/>
    </source>
</evidence>
<protein>
    <recommendedName>
        <fullName evidence="4">Secreted protein</fullName>
    </recommendedName>
</protein>
<name>A0A0P1IHT6_9RHOB</name>
<evidence type="ECO:0000313" key="3">
    <source>
        <dbReference type="Proteomes" id="UP000051870"/>
    </source>
</evidence>
<keyword evidence="3" id="KW-1185">Reference proteome</keyword>
<accession>A0A0P1IHT6</accession>
<feature type="chain" id="PRO_5006065293" description="Secreted protein" evidence="1">
    <location>
        <begin position="24"/>
        <end position="140"/>
    </location>
</feature>
<dbReference type="AlphaFoldDB" id="A0A0P1IHT6"/>
<gene>
    <name evidence="2" type="ORF">PH7735_02571</name>
</gene>
<dbReference type="STRING" id="1715693.PH7735_02571"/>
<dbReference type="GeneID" id="83881586"/>